<evidence type="ECO:0000313" key="2">
    <source>
        <dbReference type="Proteomes" id="UP001501410"/>
    </source>
</evidence>
<evidence type="ECO:0000313" key="1">
    <source>
        <dbReference type="EMBL" id="GAA4450442.1"/>
    </source>
</evidence>
<accession>A0ABP8MGT7</accession>
<reference evidence="2" key="1">
    <citation type="journal article" date="2019" name="Int. J. Syst. Evol. Microbiol.">
        <title>The Global Catalogue of Microorganisms (GCM) 10K type strain sequencing project: providing services to taxonomists for standard genome sequencing and annotation.</title>
        <authorList>
            <consortium name="The Broad Institute Genomics Platform"/>
            <consortium name="The Broad Institute Genome Sequencing Center for Infectious Disease"/>
            <person name="Wu L."/>
            <person name="Ma J."/>
        </authorList>
    </citation>
    <scope>NUCLEOTIDE SEQUENCE [LARGE SCALE GENOMIC DNA]</scope>
    <source>
        <strain evidence="2">JCM 31921</strain>
    </source>
</reference>
<protein>
    <recommendedName>
        <fullName evidence="3">DUF4369 domain-containing protein</fullName>
    </recommendedName>
</protein>
<keyword evidence="2" id="KW-1185">Reference proteome</keyword>
<organism evidence="1 2">
    <name type="scientific">Rurimicrobium arvi</name>
    <dbReference type="NCBI Taxonomy" id="2049916"/>
    <lineage>
        <taxon>Bacteria</taxon>
        <taxon>Pseudomonadati</taxon>
        <taxon>Bacteroidota</taxon>
        <taxon>Chitinophagia</taxon>
        <taxon>Chitinophagales</taxon>
        <taxon>Chitinophagaceae</taxon>
        <taxon>Rurimicrobium</taxon>
    </lineage>
</organism>
<dbReference type="EMBL" id="BAABEZ010000004">
    <property type="protein sequence ID" value="GAA4450442.1"/>
    <property type="molecule type" value="Genomic_DNA"/>
</dbReference>
<sequence length="138" mass="15867">MNNINRFIFFVLGFVFSSCNDDNGSFKCKELIFKSGRLYILTTNWGITGDRQMTIISTKKNDKIISYNDSATSYFFEGLEPFVYEVRDDSLTIFTRHKATEPLTFSTKITVVQKLVDNSTFTKMIKSINHGNARYSIP</sequence>
<name>A0ABP8MGT7_9BACT</name>
<dbReference type="PROSITE" id="PS51257">
    <property type="entry name" value="PROKAR_LIPOPROTEIN"/>
    <property type="match status" value="1"/>
</dbReference>
<proteinExistence type="predicted"/>
<gene>
    <name evidence="1" type="ORF">GCM10023092_06300</name>
</gene>
<dbReference type="Proteomes" id="UP001501410">
    <property type="component" value="Unassembled WGS sequence"/>
</dbReference>
<evidence type="ECO:0008006" key="3">
    <source>
        <dbReference type="Google" id="ProtNLM"/>
    </source>
</evidence>
<comment type="caution">
    <text evidence="1">The sequence shown here is derived from an EMBL/GenBank/DDBJ whole genome shotgun (WGS) entry which is preliminary data.</text>
</comment>